<comment type="caution">
    <text evidence="2">The sequence shown here is derived from an EMBL/GenBank/DDBJ whole genome shotgun (WGS) entry which is preliminary data.</text>
</comment>
<gene>
    <name evidence="2" type="ORF">RM446_21465</name>
</gene>
<dbReference type="Proteomes" id="UP001183226">
    <property type="component" value="Unassembled WGS sequence"/>
</dbReference>
<name>A0ABU2KZF8_9ACTN</name>
<keyword evidence="1" id="KW-0472">Membrane</keyword>
<proteinExistence type="predicted"/>
<evidence type="ECO:0000313" key="3">
    <source>
        <dbReference type="Proteomes" id="UP001183226"/>
    </source>
</evidence>
<protein>
    <submittedName>
        <fullName evidence="2">Uncharacterized protein</fullName>
    </submittedName>
</protein>
<sequence length="69" mass="6941">MASVACRVVLPTGASPAAPEVGPEVPPAFRVLLWLLFPLVLVPPVLLVGPLPVGVPFAVVLVAGPVPIG</sequence>
<keyword evidence="1" id="KW-1133">Transmembrane helix</keyword>
<keyword evidence="1" id="KW-0812">Transmembrane</keyword>
<dbReference type="EMBL" id="JAVREK010000028">
    <property type="protein sequence ID" value="MDT0304697.1"/>
    <property type="molecule type" value="Genomic_DNA"/>
</dbReference>
<accession>A0ABU2KZF8</accession>
<evidence type="ECO:0000313" key="2">
    <source>
        <dbReference type="EMBL" id="MDT0304697.1"/>
    </source>
</evidence>
<reference evidence="3" key="1">
    <citation type="submission" date="2023-07" db="EMBL/GenBank/DDBJ databases">
        <title>30 novel species of actinomycetes from the DSMZ collection.</title>
        <authorList>
            <person name="Nouioui I."/>
        </authorList>
    </citation>
    <scope>NUCLEOTIDE SEQUENCE [LARGE SCALE GENOMIC DNA]</scope>
    <source>
        <strain evidence="3">DSM 45055</strain>
    </source>
</reference>
<keyword evidence="3" id="KW-1185">Reference proteome</keyword>
<evidence type="ECO:0000256" key="1">
    <source>
        <dbReference type="SAM" id="Phobius"/>
    </source>
</evidence>
<organism evidence="2 3">
    <name type="scientific">Streptomonospora wellingtoniae</name>
    <dbReference type="NCBI Taxonomy" id="3075544"/>
    <lineage>
        <taxon>Bacteria</taxon>
        <taxon>Bacillati</taxon>
        <taxon>Actinomycetota</taxon>
        <taxon>Actinomycetes</taxon>
        <taxon>Streptosporangiales</taxon>
        <taxon>Nocardiopsidaceae</taxon>
        <taxon>Streptomonospora</taxon>
    </lineage>
</organism>
<feature type="transmembrane region" description="Helical" evidence="1">
    <location>
        <begin position="32"/>
        <end position="63"/>
    </location>
</feature>
<feature type="non-terminal residue" evidence="2">
    <location>
        <position position="69"/>
    </location>
</feature>